<organism evidence="3 4">
    <name type="scientific">Oculimacula yallundae</name>
    <dbReference type="NCBI Taxonomy" id="86028"/>
    <lineage>
        <taxon>Eukaryota</taxon>
        <taxon>Fungi</taxon>
        <taxon>Dikarya</taxon>
        <taxon>Ascomycota</taxon>
        <taxon>Pezizomycotina</taxon>
        <taxon>Leotiomycetes</taxon>
        <taxon>Helotiales</taxon>
        <taxon>Ploettnerulaceae</taxon>
        <taxon>Oculimacula</taxon>
    </lineage>
</organism>
<evidence type="ECO:0000256" key="1">
    <source>
        <dbReference type="SAM" id="MobiDB-lite"/>
    </source>
</evidence>
<evidence type="ECO:0000313" key="4">
    <source>
        <dbReference type="Proteomes" id="UP001595075"/>
    </source>
</evidence>
<dbReference type="InterPro" id="IPR011009">
    <property type="entry name" value="Kinase-like_dom_sf"/>
</dbReference>
<evidence type="ECO:0000313" key="3">
    <source>
        <dbReference type="EMBL" id="KAL2074322.1"/>
    </source>
</evidence>
<dbReference type="Proteomes" id="UP001595075">
    <property type="component" value="Unassembled WGS sequence"/>
</dbReference>
<reference evidence="3 4" key="1">
    <citation type="journal article" date="2024" name="Commun. Biol.">
        <title>Comparative genomic analysis of thermophilic fungi reveals convergent evolutionary adaptations and gene losses.</title>
        <authorList>
            <person name="Steindorff A.S."/>
            <person name="Aguilar-Pontes M.V."/>
            <person name="Robinson A.J."/>
            <person name="Andreopoulos B."/>
            <person name="LaButti K."/>
            <person name="Kuo A."/>
            <person name="Mondo S."/>
            <person name="Riley R."/>
            <person name="Otillar R."/>
            <person name="Haridas S."/>
            <person name="Lipzen A."/>
            <person name="Grimwood J."/>
            <person name="Schmutz J."/>
            <person name="Clum A."/>
            <person name="Reid I.D."/>
            <person name="Moisan M.C."/>
            <person name="Butler G."/>
            <person name="Nguyen T.T.M."/>
            <person name="Dewar K."/>
            <person name="Conant G."/>
            <person name="Drula E."/>
            <person name="Henrissat B."/>
            <person name="Hansel C."/>
            <person name="Singer S."/>
            <person name="Hutchinson M.I."/>
            <person name="de Vries R.P."/>
            <person name="Natvig D.O."/>
            <person name="Powell A.J."/>
            <person name="Tsang A."/>
            <person name="Grigoriev I.V."/>
        </authorList>
    </citation>
    <scope>NUCLEOTIDE SEQUENCE [LARGE SCALE GENOMIC DNA]</scope>
    <source>
        <strain evidence="3 4">CBS 494.80</strain>
    </source>
</reference>
<feature type="compositionally biased region" description="Polar residues" evidence="1">
    <location>
        <begin position="108"/>
        <end position="117"/>
    </location>
</feature>
<feature type="region of interest" description="Disordered" evidence="1">
    <location>
        <begin position="886"/>
        <end position="941"/>
    </location>
</feature>
<protein>
    <recommendedName>
        <fullName evidence="2">Protein kinase domain-containing protein</fullName>
    </recommendedName>
</protein>
<dbReference type="Gene3D" id="1.10.510.10">
    <property type="entry name" value="Transferase(Phosphotransferase) domain 1"/>
    <property type="match status" value="1"/>
</dbReference>
<dbReference type="SUPFAM" id="SSF56112">
    <property type="entry name" value="Protein kinase-like (PK-like)"/>
    <property type="match status" value="1"/>
</dbReference>
<feature type="compositionally biased region" description="Polar residues" evidence="1">
    <location>
        <begin position="915"/>
        <end position="932"/>
    </location>
</feature>
<dbReference type="SMART" id="SM00220">
    <property type="entry name" value="S_TKc"/>
    <property type="match status" value="1"/>
</dbReference>
<dbReference type="Gene3D" id="3.30.200.20">
    <property type="entry name" value="Phosphorylase Kinase, domain 1"/>
    <property type="match status" value="1"/>
</dbReference>
<gene>
    <name evidence="3" type="ORF">VTL71DRAFT_8100</name>
</gene>
<evidence type="ECO:0000259" key="2">
    <source>
        <dbReference type="PROSITE" id="PS50011"/>
    </source>
</evidence>
<dbReference type="PROSITE" id="PS50011">
    <property type="entry name" value="PROTEIN_KINASE_DOM"/>
    <property type="match status" value="1"/>
</dbReference>
<feature type="domain" description="Protein kinase" evidence="2">
    <location>
        <begin position="432"/>
        <end position="792"/>
    </location>
</feature>
<keyword evidence="4" id="KW-1185">Reference proteome</keyword>
<dbReference type="PANTHER" id="PTHR24359">
    <property type="entry name" value="SERINE/THREONINE-PROTEIN KINASE SBK1"/>
    <property type="match status" value="1"/>
</dbReference>
<dbReference type="PANTHER" id="PTHR24359:SF1">
    <property type="entry name" value="INHIBITOR OF NUCLEAR FACTOR KAPPA-B KINASE EPSILON SUBUNIT HOMOLOG 1-RELATED"/>
    <property type="match status" value="1"/>
</dbReference>
<dbReference type="Pfam" id="PF00069">
    <property type="entry name" value="Pkinase"/>
    <property type="match status" value="1"/>
</dbReference>
<comment type="caution">
    <text evidence="3">The sequence shown here is derived from an EMBL/GenBank/DDBJ whole genome shotgun (WGS) entry which is preliminary data.</text>
</comment>
<feature type="region of interest" description="Disordered" evidence="1">
    <location>
        <begin position="46"/>
        <end position="128"/>
    </location>
</feature>
<sequence>MLCNCCSACFSEDTRTQELQEQTQPNRLTAANVPIVHSLAIPGTLQLVNSSNPPPPEPTAPNLRPRTSVPWENLSNSHPIIQRGNVKPSPLPNLPISEGRQRSHPESSKSQPTPTSRSTEKPIQPLGLARRVNTLSSPKFGEGVGVRIISCFQGKKHKTRLSLPRTQDSTEKTYKYIEGTTKQIWGRYCKDRDSDKELCLSEGYCIIACGGRQRKGGCKTIFPYRLPLQGPDDWSEIETIVQNYEQGHDRHKDIRIVITRKLDLCTKTVGMADLPPKDKNVRDWMRMGIYKANLRSASEKSQKYIPRDELHKYTTEDIIRSVVTTAEDVVCDPSPDARDELAKKIYRRAPILFAMFIYARVRLSLFETMLARGIDDKMKLLPRDRPSCLEDISDEDEFNYTALVDCQYSFKAVFFDIVGKDYQLQADEIVPFISREQCGKGAFSLVYKVKFHGSHHRFSITENPELAIKVINSHRKFAHDTFKNERIVVNGLQDLTHDHIIKLFATYTQEGVHHFIFPLARKNLEEYMKWDPHFLHYPDSNESREFVVWILRQFAGVASGIAAIHVKSTAAKKFPKEEVTAKLLDPDVEKERGVRPAGTGYHHDIKPQNLLHFKPESKSHGIITIADFGIGKFHSIHSGTGTGTHRGTITYAAPESRVLQDIESPGGSGTTKKLNLSRPYDVWSLGCVLMEITVWLVFGTRSLDQFNSARLGPESCDPHSYNTDSFFKLDEGGVAMVRQQVNDWMVRLGQDSRLQDPNSSLAGLLTLVKEVLNVNPRERMSAKVLTERLTNLADVAVNEARSSKLENQRLGNRTPVPITPSIYLENHIDVHGHSGGTPPKTLAQPRVEILRGTSEPERLRSATPTGRIQLPTRISENLPPAFHFAETGMTETPPPSVHSAKEDLPMPSPSRAETWKSNKTYSSLEVTPSLTRQEGGFRGDA</sequence>
<name>A0ABR4CWV4_9HELO</name>
<accession>A0ABR4CWV4</accession>
<dbReference type="EMBL" id="JAZHXI010000002">
    <property type="protein sequence ID" value="KAL2074322.1"/>
    <property type="molecule type" value="Genomic_DNA"/>
</dbReference>
<dbReference type="CDD" id="cd00180">
    <property type="entry name" value="PKc"/>
    <property type="match status" value="1"/>
</dbReference>
<dbReference type="InterPro" id="IPR000719">
    <property type="entry name" value="Prot_kinase_dom"/>
</dbReference>
<proteinExistence type="predicted"/>